<dbReference type="GO" id="GO:0009089">
    <property type="term" value="P:lysine biosynthetic process via diaminopimelate"/>
    <property type="evidence" value="ECO:0007669"/>
    <property type="project" value="TreeGrafter"/>
</dbReference>
<dbReference type="GO" id="GO:0008784">
    <property type="term" value="F:alanine racemase activity"/>
    <property type="evidence" value="ECO:0007669"/>
    <property type="project" value="UniProtKB-EC"/>
</dbReference>
<protein>
    <submittedName>
        <fullName evidence="4">Alanine racemase</fullName>
        <ecNumber evidence="4">5.1.1.1</ecNumber>
    </submittedName>
</protein>
<feature type="domain" description="Orn/DAP/Arg decarboxylase 2 N-terminal" evidence="3">
    <location>
        <begin position="25"/>
        <end position="257"/>
    </location>
</feature>
<reference evidence="4" key="1">
    <citation type="journal article" date="2021" name="PeerJ">
        <title>Extensive microbial diversity within the chicken gut microbiome revealed by metagenomics and culture.</title>
        <authorList>
            <person name="Gilroy R."/>
            <person name="Ravi A."/>
            <person name="Getino M."/>
            <person name="Pursley I."/>
            <person name="Horton D.L."/>
            <person name="Alikhan N.F."/>
            <person name="Baker D."/>
            <person name="Gharbi K."/>
            <person name="Hall N."/>
            <person name="Watson M."/>
            <person name="Adriaenssens E.M."/>
            <person name="Foster-Nyarko E."/>
            <person name="Jarju S."/>
            <person name="Secka A."/>
            <person name="Antonio M."/>
            <person name="Oren A."/>
            <person name="Chaudhuri R.R."/>
            <person name="La Ragione R."/>
            <person name="Hildebrand F."/>
            <person name="Pallen M.J."/>
        </authorList>
    </citation>
    <scope>NUCLEOTIDE SEQUENCE</scope>
    <source>
        <strain evidence="4">ChiW19-954</strain>
    </source>
</reference>
<evidence type="ECO:0000313" key="5">
    <source>
        <dbReference type="Proteomes" id="UP000823890"/>
    </source>
</evidence>
<evidence type="ECO:0000313" key="4">
    <source>
        <dbReference type="EMBL" id="HJC33786.1"/>
    </source>
</evidence>
<dbReference type="GO" id="GO:0008836">
    <property type="term" value="F:diaminopimelate decarboxylase activity"/>
    <property type="evidence" value="ECO:0007669"/>
    <property type="project" value="TreeGrafter"/>
</dbReference>
<reference evidence="4" key="2">
    <citation type="submission" date="2021-04" db="EMBL/GenBank/DDBJ databases">
        <authorList>
            <person name="Gilroy R."/>
        </authorList>
    </citation>
    <scope>NUCLEOTIDE SEQUENCE</scope>
    <source>
        <strain evidence="4">ChiW19-954</strain>
    </source>
</reference>
<organism evidence="4 5">
    <name type="scientific">Candidatus Mediterraneibacter faecipullorum</name>
    <dbReference type="NCBI Taxonomy" id="2838670"/>
    <lineage>
        <taxon>Bacteria</taxon>
        <taxon>Bacillati</taxon>
        <taxon>Bacillota</taxon>
        <taxon>Clostridia</taxon>
        <taxon>Lachnospirales</taxon>
        <taxon>Lachnospiraceae</taxon>
        <taxon>Mediterraneibacter</taxon>
    </lineage>
</organism>
<dbReference type="InterPro" id="IPR009006">
    <property type="entry name" value="Ala_racemase/Decarboxylase_C"/>
</dbReference>
<evidence type="ECO:0000259" key="3">
    <source>
        <dbReference type="Pfam" id="PF02784"/>
    </source>
</evidence>
<keyword evidence="4" id="KW-0413">Isomerase</keyword>
<dbReference type="PANTHER" id="PTHR43727">
    <property type="entry name" value="DIAMINOPIMELATE DECARBOXYLASE"/>
    <property type="match status" value="1"/>
</dbReference>
<dbReference type="InterPro" id="IPR029066">
    <property type="entry name" value="PLP-binding_barrel"/>
</dbReference>
<dbReference type="Proteomes" id="UP000823890">
    <property type="component" value="Unassembled WGS sequence"/>
</dbReference>
<gene>
    <name evidence="4" type="ORF">H9758_04245</name>
</gene>
<dbReference type="InterPro" id="IPR022644">
    <property type="entry name" value="De-COase2_N"/>
</dbReference>
<dbReference type="Gene3D" id="2.40.37.10">
    <property type="entry name" value="Lyase, Ornithine Decarboxylase, Chain A, domain 1"/>
    <property type="match status" value="1"/>
</dbReference>
<accession>A0A9D2NJV5</accession>
<dbReference type="AlphaFoldDB" id="A0A9D2NJV5"/>
<comment type="caution">
    <text evidence="4">The sequence shown here is derived from an EMBL/GenBank/DDBJ whole genome shotgun (WGS) entry which is preliminary data.</text>
</comment>
<dbReference type="SUPFAM" id="SSF51419">
    <property type="entry name" value="PLP-binding barrel"/>
    <property type="match status" value="1"/>
</dbReference>
<dbReference type="EMBL" id="DWWO01000051">
    <property type="protein sequence ID" value="HJC33786.1"/>
    <property type="molecule type" value="Genomic_DNA"/>
</dbReference>
<proteinExistence type="predicted"/>
<comment type="cofactor">
    <cofactor evidence="1">
        <name>pyridoxal 5'-phosphate</name>
        <dbReference type="ChEBI" id="CHEBI:597326"/>
    </cofactor>
</comment>
<dbReference type="Gene3D" id="3.20.20.10">
    <property type="entry name" value="Alanine racemase"/>
    <property type="match status" value="1"/>
</dbReference>
<dbReference type="EC" id="5.1.1.1" evidence="4"/>
<dbReference type="SUPFAM" id="SSF50621">
    <property type="entry name" value="Alanine racemase C-terminal domain-like"/>
    <property type="match status" value="1"/>
</dbReference>
<dbReference type="Pfam" id="PF02784">
    <property type="entry name" value="Orn_Arg_deC_N"/>
    <property type="match status" value="1"/>
</dbReference>
<name>A0A9D2NJV5_9FIRM</name>
<sequence length="401" mass="46520">MKKEQLEYAAARYGTPLYIFNMDILKKQAERLKQALGEETGLCYAMKANPFLTKEMAEYVDRIEVCSMGEFEICRRMEIPPEKLFISGVLKKKEDIYHILDTFGEKCRYTVESVKQLHYFLEWSDAHMKVLRLYPRLTNGSQFGMDEETVRSVISIANMSPYLEIEGIHYFSGTQKRRTRQFQQELEMLDRLLQKMREEWEVQIRHLEYGPGTAVPYFRGKEARTYTDEGLAELREAIRSMQWKGNVTIEMGRAFAAECGYYLTEIKDVKKNGDINYCIVDGGNHQLNYDGQIKGMYQPEVQLIPGDQRGPRKLWTVCGALCTMNDVLCSNVELSDVRTGRVLVFERTGAYSSMEGMALFLSHALPAVVSYGREQGWNVLRQNKPTYLWNMPEKTVEYTEK</sequence>
<evidence type="ECO:0000256" key="1">
    <source>
        <dbReference type="ARBA" id="ARBA00001933"/>
    </source>
</evidence>
<evidence type="ECO:0000256" key="2">
    <source>
        <dbReference type="ARBA" id="ARBA00022898"/>
    </source>
</evidence>
<dbReference type="PANTHER" id="PTHR43727:SF2">
    <property type="entry name" value="GROUP IV DECARBOXYLASE"/>
    <property type="match status" value="1"/>
</dbReference>
<keyword evidence="2" id="KW-0663">Pyridoxal phosphate</keyword>